<dbReference type="SUPFAM" id="SSF47413">
    <property type="entry name" value="lambda repressor-like DNA-binding domains"/>
    <property type="match status" value="1"/>
</dbReference>
<feature type="domain" description="HTH lacI-type" evidence="3">
    <location>
        <begin position="5"/>
        <end position="55"/>
    </location>
</feature>
<dbReference type="PROSITE" id="PS50932">
    <property type="entry name" value="HTH_LACI_2"/>
    <property type="match status" value="1"/>
</dbReference>
<dbReference type="GO" id="GO:0016301">
    <property type="term" value="F:kinase activity"/>
    <property type="evidence" value="ECO:0007669"/>
    <property type="project" value="UniProtKB-KW"/>
</dbReference>
<dbReference type="InterPro" id="IPR011611">
    <property type="entry name" value="PfkB_dom"/>
</dbReference>
<dbReference type="Gene3D" id="1.10.260.40">
    <property type="entry name" value="lambda repressor-like DNA-binding domains"/>
    <property type="match status" value="1"/>
</dbReference>
<accession>W4HHH9</accession>
<reference evidence="4 5" key="1">
    <citation type="journal article" date="2014" name="Antonie Van Leeuwenhoek">
        <title>Roseivivax atlanticus sp. nov., isolated from surface seawater of the Atlantic Ocean.</title>
        <authorList>
            <person name="Li G."/>
            <person name="Lai Q."/>
            <person name="Liu X."/>
            <person name="Sun F."/>
            <person name="Shao Z."/>
        </authorList>
    </citation>
    <scope>NUCLEOTIDE SEQUENCE [LARGE SCALE GENOMIC DNA]</scope>
    <source>
        <strain evidence="4 5">22II-s10s</strain>
    </source>
</reference>
<proteinExistence type="predicted"/>
<keyword evidence="1" id="KW-0808">Transferase</keyword>
<dbReference type="SUPFAM" id="SSF53613">
    <property type="entry name" value="Ribokinase-like"/>
    <property type="match status" value="1"/>
</dbReference>
<dbReference type="RefSeq" id="WP_051487868.1">
    <property type="nucleotide sequence ID" value="NZ_AQQW01000012.1"/>
</dbReference>
<dbReference type="Pfam" id="PF00356">
    <property type="entry name" value="LacI"/>
    <property type="match status" value="1"/>
</dbReference>
<evidence type="ECO:0000256" key="1">
    <source>
        <dbReference type="ARBA" id="ARBA00022679"/>
    </source>
</evidence>
<organism evidence="4 5">
    <name type="scientific">Roseivivax marinus</name>
    <dbReference type="NCBI Taxonomy" id="1379903"/>
    <lineage>
        <taxon>Bacteria</taxon>
        <taxon>Pseudomonadati</taxon>
        <taxon>Pseudomonadota</taxon>
        <taxon>Alphaproteobacteria</taxon>
        <taxon>Rhodobacterales</taxon>
        <taxon>Roseobacteraceae</taxon>
        <taxon>Roseivivax</taxon>
    </lineage>
</organism>
<sequence length="396" mass="41845">MSRRPGLADVAREAGVSLGTASNVLNAPERVRPATREKVHAAIRKLGYGPKSLVFPADTGGEAMGPVEDESRPFLMTLGYVSIDLVARIDTMPHRSDRITSERIARHLGGPAANVAVAAAGLGEPYPLDVELATAIGRDPESLWALERLASAGVRARAIRDPFRDRLSRCMVLLESDGSRTKINEPLTLGELDLLPQLPSYPVRRPSWLHADGYHAEQLFAAAERLKSLGWKISAHDTGLPERFLGPDGLETLVSTLDVTFLSRRTAAKMLGGGLAAEHLTTAMAERLSGMDGRGDVVLTLGPDGAALFPATAEAPVRIAAPMLAIVDATGAGDCLVGTFLAQRLHDTPPEAAARVAVQAASLSTTAEGAQGRTVRFSELDAAATGARVPVKDAVR</sequence>
<comment type="caution">
    <text evidence="4">The sequence shown here is derived from an EMBL/GenBank/DDBJ whole genome shotgun (WGS) entry which is preliminary data.</text>
</comment>
<dbReference type="PANTHER" id="PTHR10584:SF167">
    <property type="entry name" value="PFKB DOMAIN PROTEIN"/>
    <property type="match status" value="1"/>
</dbReference>
<gene>
    <name evidence="4" type="ORF">ATO8_17155</name>
</gene>
<dbReference type="InterPro" id="IPR029056">
    <property type="entry name" value="Ribokinase-like"/>
</dbReference>
<dbReference type="Gene3D" id="3.40.1190.20">
    <property type="match status" value="1"/>
</dbReference>
<dbReference type="PROSITE" id="PS00356">
    <property type="entry name" value="HTH_LACI_1"/>
    <property type="match status" value="1"/>
</dbReference>
<protein>
    <submittedName>
        <fullName evidence="4">PfkB domain-containing protein</fullName>
    </submittedName>
</protein>
<dbReference type="GO" id="GO:0006796">
    <property type="term" value="P:phosphate-containing compound metabolic process"/>
    <property type="evidence" value="ECO:0007669"/>
    <property type="project" value="UniProtKB-ARBA"/>
</dbReference>
<dbReference type="AlphaFoldDB" id="W4HHH9"/>
<dbReference type="eggNOG" id="COG0524">
    <property type="taxonomic scope" value="Bacteria"/>
</dbReference>
<evidence type="ECO:0000313" key="5">
    <source>
        <dbReference type="Proteomes" id="UP000019063"/>
    </source>
</evidence>
<dbReference type="PRINTS" id="PR00990">
    <property type="entry name" value="RIBOKINASE"/>
</dbReference>
<keyword evidence="5" id="KW-1185">Reference proteome</keyword>
<dbReference type="GO" id="GO:0003677">
    <property type="term" value="F:DNA binding"/>
    <property type="evidence" value="ECO:0007669"/>
    <property type="project" value="InterPro"/>
</dbReference>
<dbReference type="CDD" id="cd01392">
    <property type="entry name" value="HTH_LacI"/>
    <property type="match status" value="1"/>
</dbReference>
<dbReference type="EMBL" id="AQQW01000012">
    <property type="protein sequence ID" value="ETW11420.1"/>
    <property type="molecule type" value="Genomic_DNA"/>
</dbReference>
<dbReference type="GO" id="GO:0006355">
    <property type="term" value="P:regulation of DNA-templated transcription"/>
    <property type="evidence" value="ECO:0007669"/>
    <property type="project" value="InterPro"/>
</dbReference>
<dbReference type="STRING" id="1379903.ATO8_17155"/>
<dbReference type="Proteomes" id="UP000019063">
    <property type="component" value="Unassembled WGS sequence"/>
</dbReference>
<keyword evidence="2" id="KW-0418">Kinase</keyword>
<dbReference type="InterPro" id="IPR000843">
    <property type="entry name" value="HTH_LacI"/>
</dbReference>
<dbReference type="SMART" id="SM00354">
    <property type="entry name" value="HTH_LACI"/>
    <property type="match status" value="1"/>
</dbReference>
<dbReference type="InterPro" id="IPR010982">
    <property type="entry name" value="Lambda_DNA-bd_dom_sf"/>
</dbReference>
<dbReference type="PANTHER" id="PTHR10584">
    <property type="entry name" value="SUGAR KINASE"/>
    <property type="match status" value="1"/>
</dbReference>
<name>W4HHH9_9RHOB</name>
<dbReference type="InterPro" id="IPR002139">
    <property type="entry name" value="Ribo/fructo_kinase"/>
</dbReference>
<dbReference type="eggNOG" id="COG1609">
    <property type="taxonomic scope" value="Bacteria"/>
</dbReference>
<dbReference type="Pfam" id="PF00294">
    <property type="entry name" value="PfkB"/>
    <property type="match status" value="1"/>
</dbReference>
<evidence type="ECO:0000256" key="2">
    <source>
        <dbReference type="ARBA" id="ARBA00022777"/>
    </source>
</evidence>
<evidence type="ECO:0000313" key="4">
    <source>
        <dbReference type="EMBL" id="ETW11420.1"/>
    </source>
</evidence>
<evidence type="ECO:0000259" key="3">
    <source>
        <dbReference type="PROSITE" id="PS50932"/>
    </source>
</evidence>